<proteinExistence type="predicted"/>
<reference evidence="2 3" key="1">
    <citation type="submission" date="2020-07" db="EMBL/GenBank/DDBJ databases">
        <title>Comparative genomics of pyrophilous fungi reveals a link between fire events and developmental genes.</title>
        <authorList>
            <consortium name="DOE Joint Genome Institute"/>
            <person name="Steindorff A.S."/>
            <person name="Carver A."/>
            <person name="Calhoun S."/>
            <person name="Stillman K."/>
            <person name="Liu H."/>
            <person name="Lipzen A."/>
            <person name="Pangilinan J."/>
            <person name="Labutti K."/>
            <person name="Bruns T.D."/>
            <person name="Grigoriev I.V."/>
        </authorList>
    </citation>
    <scope>NUCLEOTIDE SEQUENCE [LARGE SCALE GENOMIC DNA]</scope>
    <source>
        <strain evidence="2 3">CBS 144469</strain>
    </source>
</reference>
<organism evidence="2 3">
    <name type="scientific">Ephemerocybe angulata</name>
    <dbReference type="NCBI Taxonomy" id="980116"/>
    <lineage>
        <taxon>Eukaryota</taxon>
        <taxon>Fungi</taxon>
        <taxon>Dikarya</taxon>
        <taxon>Basidiomycota</taxon>
        <taxon>Agaricomycotina</taxon>
        <taxon>Agaricomycetes</taxon>
        <taxon>Agaricomycetidae</taxon>
        <taxon>Agaricales</taxon>
        <taxon>Agaricineae</taxon>
        <taxon>Psathyrellaceae</taxon>
        <taxon>Ephemerocybe</taxon>
    </lineage>
</organism>
<dbReference type="OrthoDB" id="2430314at2759"/>
<evidence type="ECO:0000259" key="1">
    <source>
        <dbReference type="Pfam" id="PF26138"/>
    </source>
</evidence>
<comment type="caution">
    <text evidence="2">The sequence shown here is derived from an EMBL/GenBank/DDBJ whole genome shotgun (WGS) entry which is preliminary data.</text>
</comment>
<protein>
    <recommendedName>
        <fullName evidence="1">DUF8040 domain-containing protein</fullName>
    </recommendedName>
</protein>
<dbReference type="InterPro" id="IPR058353">
    <property type="entry name" value="DUF8040"/>
</dbReference>
<dbReference type="EMBL" id="JACGCI010000031">
    <property type="protein sequence ID" value="KAF6755253.1"/>
    <property type="molecule type" value="Genomic_DNA"/>
</dbReference>
<gene>
    <name evidence="2" type="ORF">DFP72DRAFT_773626</name>
</gene>
<dbReference type="Proteomes" id="UP000521943">
    <property type="component" value="Unassembled WGS sequence"/>
</dbReference>
<feature type="non-terminal residue" evidence="2">
    <location>
        <position position="58"/>
    </location>
</feature>
<keyword evidence="3" id="KW-1185">Reference proteome</keyword>
<feature type="domain" description="DUF8040" evidence="1">
    <location>
        <begin position="1"/>
        <end position="57"/>
    </location>
</feature>
<feature type="non-terminal residue" evidence="2">
    <location>
        <position position="1"/>
    </location>
</feature>
<accession>A0A8H6M4F4</accession>
<evidence type="ECO:0000313" key="2">
    <source>
        <dbReference type="EMBL" id="KAF6755253.1"/>
    </source>
</evidence>
<evidence type="ECO:0000313" key="3">
    <source>
        <dbReference type="Proteomes" id="UP000521943"/>
    </source>
</evidence>
<name>A0A8H6M4F4_9AGAR</name>
<dbReference type="Pfam" id="PF26138">
    <property type="entry name" value="DUF8040"/>
    <property type="match status" value="1"/>
</dbReference>
<sequence length="58" mass="6675">GSAWVAELLAGHPVRFREQMGLSKTTFRKLSQELQIRGGLRDSRHVLVDEQLGIYLYF</sequence>
<dbReference type="AlphaFoldDB" id="A0A8H6M4F4"/>